<feature type="compositionally biased region" description="Gly residues" evidence="1">
    <location>
        <begin position="28"/>
        <end position="38"/>
    </location>
</feature>
<dbReference type="EMBL" id="BJHV01000001">
    <property type="protein sequence ID" value="GDY40556.1"/>
    <property type="molecule type" value="Genomic_DNA"/>
</dbReference>
<accession>A0A4D4K1J6</accession>
<dbReference type="AlphaFoldDB" id="A0A4D4K1J6"/>
<evidence type="ECO:0000256" key="1">
    <source>
        <dbReference type="SAM" id="MobiDB-lite"/>
    </source>
</evidence>
<organism evidence="2 3">
    <name type="scientific">Streptomyces antimycoticus</name>
    <dbReference type="NCBI Taxonomy" id="68175"/>
    <lineage>
        <taxon>Bacteria</taxon>
        <taxon>Bacillati</taxon>
        <taxon>Actinomycetota</taxon>
        <taxon>Actinomycetes</taxon>
        <taxon>Kitasatosporales</taxon>
        <taxon>Streptomycetaceae</taxon>
        <taxon>Streptomyces</taxon>
        <taxon>Streptomyces violaceusniger group</taxon>
    </lineage>
</organism>
<feature type="region of interest" description="Disordered" evidence="1">
    <location>
        <begin position="1"/>
        <end position="57"/>
    </location>
</feature>
<name>A0A4D4K1J6_9ACTN</name>
<sequence>MREAVQKAVGGVGGGPARVVAHADGEDGVLGGGDGHSGAGRDLQHDEPEPGGDGVGEAREGRFIAVAAQQLGVFDVARGQQLGLESEGHQPCGVGRVGGRDPGRRRGGCRVRRCAVVDVVLGHG</sequence>
<proteinExistence type="predicted"/>
<comment type="caution">
    <text evidence="2">The sequence shown here is derived from an EMBL/GenBank/DDBJ whole genome shotgun (WGS) entry which is preliminary data.</text>
</comment>
<dbReference type="Proteomes" id="UP000299290">
    <property type="component" value="Unassembled WGS sequence"/>
</dbReference>
<protein>
    <submittedName>
        <fullName evidence="2">Uncharacterized protein</fullName>
    </submittedName>
</protein>
<evidence type="ECO:0000313" key="3">
    <source>
        <dbReference type="Proteomes" id="UP000299290"/>
    </source>
</evidence>
<evidence type="ECO:0000313" key="2">
    <source>
        <dbReference type="EMBL" id="GDY40556.1"/>
    </source>
</evidence>
<reference evidence="2 3" key="1">
    <citation type="journal article" date="2020" name="Int. J. Syst. Evol. Microbiol.">
        <title>Reclassification of Streptomyces castelarensis and Streptomyces sporoclivatus as later heterotypic synonyms of Streptomyces antimycoticus.</title>
        <authorList>
            <person name="Komaki H."/>
            <person name="Tamura T."/>
        </authorList>
    </citation>
    <scope>NUCLEOTIDE SEQUENCE [LARGE SCALE GENOMIC DNA]</scope>
    <source>
        <strain evidence="2 3">NBRC 12839</strain>
    </source>
</reference>
<keyword evidence="3" id="KW-1185">Reference proteome</keyword>
<gene>
    <name evidence="2" type="ORF">SANT12839_014380</name>
</gene>